<dbReference type="InterPro" id="IPR036069">
    <property type="entry name" value="DUF34/NIF3_sf"/>
</dbReference>
<evidence type="ECO:0000313" key="1">
    <source>
        <dbReference type="EMBL" id="WBW49966.1"/>
    </source>
</evidence>
<dbReference type="InterPro" id="IPR015867">
    <property type="entry name" value="N-reg_PII/ATP_PRibTrfase_C"/>
</dbReference>
<organism evidence="1 2">
    <name type="scientific">Peptoniphilus equinus</name>
    <dbReference type="NCBI Taxonomy" id="3016343"/>
    <lineage>
        <taxon>Bacteria</taxon>
        <taxon>Bacillati</taxon>
        <taxon>Bacillota</taxon>
        <taxon>Tissierellia</taxon>
        <taxon>Tissierellales</taxon>
        <taxon>Peptoniphilaceae</taxon>
        <taxon>Peptoniphilus</taxon>
    </lineage>
</organism>
<dbReference type="PANTHER" id="PTHR41774:SF1">
    <property type="entry name" value="NGG1P INTERACTING FACTOR NIF3"/>
    <property type="match status" value="1"/>
</dbReference>
<dbReference type="Gene3D" id="3.30.70.120">
    <property type="match status" value="1"/>
</dbReference>
<keyword evidence="2" id="KW-1185">Reference proteome</keyword>
<dbReference type="PANTHER" id="PTHR41774">
    <property type="match status" value="1"/>
</dbReference>
<accession>A0ABY7QUD2</accession>
<protein>
    <submittedName>
        <fullName evidence="1">Uncharacterized protein</fullName>
    </submittedName>
</protein>
<dbReference type="EMBL" id="CP115667">
    <property type="protein sequence ID" value="WBW49966.1"/>
    <property type="molecule type" value="Genomic_DNA"/>
</dbReference>
<reference evidence="1 2" key="1">
    <citation type="submission" date="2023-01" db="EMBL/GenBank/DDBJ databases">
        <authorList>
            <person name="Lee S.H."/>
            <person name="Jung H.S."/>
            <person name="Yun J.U."/>
        </authorList>
    </citation>
    <scope>NUCLEOTIDE SEQUENCE [LARGE SCALE GENOMIC DNA]</scope>
    <source>
        <strain evidence="1 2">CBA3646</strain>
    </source>
</reference>
<dbReference type="SUPFAM" id="SSF102705">
    <property type="entry name" value="NIF3 (NGG1p interacting factor 3)-like"/>
    <property type="match status" value="1"/>
</dbReference>
<gene>
    <name evidence="1" type="ORF">O6R05_08165</name>
</gene>
<proteinExistence type="predicted"/>
<sequence>MYIKVEVIVPEDSVVGVVNALNETDILNQGNYDYVFQTSRVRGHFRPIEGANPTVGEIGVVSDVDEVKIEFRIRETDLERTDRLLRKIHPYEEPVINYIALMTKS</sequence>
<evidence type="ECO:0000313" key="2">
    <source>
        <dbReference type="Proteomes" id="UP001210339"/>
    </source>
</evidence>
<name>A0ABY7QUD2_9FIRM</name>
<dbReference type="RefSeq" id="WP_271191497.1">
    <property type="nucleotide sequence ID" value="NZ_CP115667.1"/>
</dbReference>
<dbReference type="Proteomes" id="UP001210339">
    <property type="component" value="Chromosome"/>
</dbReference>